<gene>
    <name evidence="1" type="ORF">CARUB_v10003432mg</name>
</gene>
<proteinExistence type="predicted"/>
<protein>
    <submittedName>
        <fullName evidence="1">Uncharacterized protein</fullName>
    </submittedName>
</protein>
<keyword evidence="2" id="KW-1185">Reference proteome</keyword>
<dbReference type="AlphaFoldDB" id="R0HCF9"/>
<organism evidence="1 2">
    <name type="scientific">Capsella rubella</name>
    <dbReference type="NCBI Taxonomy" id="81985"/>
    <lineage>
        <taxon>Eukaryota</taxon>
        <taxon>Viridiplantae</taxon>
        <taxon>Streptophyta</taxon>
        <taxon>Embryophyta</taxon>
        <taxon>Tracheophyta</taxon>
        <taxon>Spermatophyta</taxon>
        <taxon>Magnoliopsida</taxon>
        <taxon>eudicotyledons</taxon>
        <taxon>Gunneridae</taxon>
        <taxon>Pentapetalae</taxon>
        <taxon>rosids</taxon>
        <taxon>malvids</taxon>
        <taxon>Brassicales</taxon>
        <taxon>Brassicaceae</taxon>
        <taxon>Camelineae</taxon>
        <taxon>Capsella</taxon>
    </lineage>
</organism>
<dbReference type="Proteomes" id="UP000029121">
    <property type="component" value="Unassembled WGS sequence"/>
</dbReference>
<sequence length="49" mass="5592">MREVKAHPQVLKLFGTHCHHHYRGLLDSTLHKDVLVSSLSVVFDILLTV</sequence>
<dbReference type="EMBL" id="KB870810">
    <property type="protein sequence ID" value="EOA22725.1"/>
    <property type="molecule type" value="Genomic_DNA"/>
</dbReference>
<evidence type="ECO:0000313" key="1">
    <source>
        <dbReference type="EMBL" id="EOA22725.1"/>
    </source>
</evidence>
<reference evidence="2" key="1">
    <citation type="journal article" date="2013" name="Nat. Genet.">
        <title>The Capsella rubella genome and the genomic consequences of rapid mating system evolution.</title>
        <authorList>
            <person name="Slotte T."/>
            <person name="Hazzouri K.M."/>
            <person name="Agren J.A."/>
            <person name="Koenig D."/>
            <person name="Maumus F."/>
            <person name="Guo Y.L."/>
            <person name="Steige K."/>
            <person name="Platts A.E."/>
            <person name="Escobar J.S."/>
            <person name="Newman L.K."/>
            <person name="Wang W."/>
            <person name="Mandakova T."/>
            <person name="Vello E."/>
            <person name="Smith L.M."/>
            <person name="Henz S.R."/>
            <person name="Steffen J."/>
            <person name="Takuno S."/>
            <person name="Brandvain Y."/>
            <person name="Coop G."/>
            <person name="Andolfatto P."/>
            <person name="Hu T.T."/>
            <person name="Blanchette M."/>
            <person name="Clark R.M."/>
            <person name="Quesneville H."/>
            <person name="Nordborg M."/>
            <person name="Gaut B.S."/>
            <person name="Lysak M.A."/>
            <person name="Jenkins J."/>
            <person name="Grimwood J."/>
            <person name="Chapman J."/>
            <person name="Prochnik S."/>
            <person name="Shu S."/>
            <person name="Rokhsar D."/>
            <person name="Schmutz J."/>
            <person name="Weigel D."/>
            <person name="Wright S.I."/>
        </authorList>
    </citation>
    <scope>NUCLEOTIDE SEQUENCE [LARGE SCALE GENOMIC DNA]</scope>
    <source>
        <strain evidence="2">cv. Monte Gargano</strain>
    </source>
</reference>
<name>R0HCF9_9BRAS</name>
<evidence type="ECO:0000313" key="2">
    <source>
        <dbReference type="Proteomes" id="UP000029121"/>
    </source>
</evidence>
<accession>R0HCF9</accession>